<evidence type="ECO:0000256" key="1">
    <source>
        <dbReference type="ARBA" id="ARBA00004651"/>
    </source>
</evidence>
<dbReference type="GO" id="GO:0043190">
    <property type="term" value="C:ATP-binding cassette (ABC) transporter complex"/>
    <property type="evidence" value="ECO:0007669"/>
    <property type="project" value="InterPro"/>
</dbReference>
<evidence type="ECO:0000256" key="5">
    <source>
        <dbReference type="ARBA" id="ARBA00022692"/>
    </source>
</evidence>
<evidence type="ECO:0000256" key="7">
    <source>
        <dbReference type="ARBA" id="ARBA00023136"/>
    </source>
</evidence>
<evidence type="ECO:0000256" key="6">
    <source>
        <dbReference type="ARBA" id="ARBA00022989"/>
    </source>
</evidence>
<feature type="transmembrane region" description="Helical" evidence="9">
    <location>
        <begin position="21"/>
        <end position="42"/>
    </location>
</feature>
<accession>A0AB33JXL6</accession>
<comment type="similarity">
    <text evidence="2 9">Belongs to the ABC-2 integral membrane protein family.</text>
</comment>
<feature type="transmembrane region" description="Helical" evidence="9">
    <location>
        <begin position="161"/>
        <end position="180"/>
    </location>
</feature>
<evidence type="ECO:0000256" key="3">
    <source>
        <dbReference type="ARBA" id="ARBA00022448"/>
    </source>
</evidence>
<keyword evidence="4 9" id="KW-1003">Cell membrane</keyword>
<keyword evidence="5 9" id="KW-0812">Transmembrane</keyword>
<gene>
    <name evidence="11" type="ORF">KCMC57_40210</name>
</gene>
<dbReference type="PROSITE" id="PS51012">
    <property type="entry name" value="ABC_TM2"/>
    <property type="match status" value="1"/>
</dbReference>
<feature type="transmembrane region" description="Helical" evidence="9">
    <location>
        <begin position="54"/>
        <end position="74"/>
    </location>
</feature>
<reference evidence="11" key="1">
    <citation type="submission" date="2024-07" db="EMBL/GenBank/DDBJ databases">
        <title>Complete genome sequences of cellulolytic bacteria, Kitasatospora sp. CMC57 and Streptomyces sp. CMC78, isolated from Japanese agricultural soil.</title>
        <authorList>
            <person name="Hashimoto T."/>
            <person name="Ito M."/>
            <person name="Iwamoto M."/>
            <person name="Fukahori D."/>
            <person name="Shoda T."/>
            <person name="Sakoda M."/>
            <person name="Morohoshi T."/>
            <person name="Mitsuboshi M."/>
            <person name="Nishizawa T."/>
        </authorList>
    </citation>
    <scope>NUCLEOTIDE SEQUENCE</scope>
    <source>
        <strain evidence="11">CMC57</strain>
    </source>
</reference>
<proteinExistence type="inferred from homology"/>
<evidence type="ECO:0000259" key="10">
    <source>
        <dbReference type="PROSITE" id="PS51012"/>
    </source>
</evidence>
<keyword evidence="3 9" id="KW-0813">Transport</keyword>
<name>A0AB33JXL6_9ACTN</name>
<evidence type="ECO:0000256" key="8">
    <source>
        <dbReference type="ARBA" id="ARBA00023251"/>
    </source>
</evidence>
<dbReference type="PIRSF" id="PIRSF006648">
    <property type="entry name" value="DrrB"/>
    <property type="match status" value="1"/>
</dbReference>
<keyword evidence="7 9" id="KW-0472">Membrane</keyword>
<feature type="transmembrane region" description="Helical" evidence="9">
    <location>
        <begin position="131"/>
        <end position="154"/>
    </location>
</feature>
<evidence type="ECO:0000256" key="4">
    <source>
        <dbReference type="ARBA" id="ARBA00022475"/>
    </source>
</evidence>
<keyword evidence="6 9" id="KW-1133">Transmembrane helix</keyword>
<evidence type="ECO:0000256" key="9">
    <source>
        <dbReference type="RuleBase" id="RU361157"/>
    </source>
</evidence>
<dbReference type="InterPro" id="IPR051449">
    <property type="entry name" value="ABC-2_transporter_component"/>
</dbReference>
<dbReference type="RefSeq" id="WP_407989960.1">
    <property type="nucleotide sequence ID" value="NZ_AP035881.2"/>
</dbReference>
<sequence>MNLRRTLATARRVLAQLRHDPRTLVMLLVVPCLLLTLLRYMFDGQPQVFDQVGGALLGIFPLLVMFLVTSVAMLRERTSGTLERLLTMPLGKLDLLLGYAIAFGLVALVQAALASALTLGLLGLDIQGPTWLVFAVAVGDGLLGMALGLLVSAFAETEFQAVQFLPAVILPQLLLCGLFVPREAMAPVLRWVSDVLPLSYAVDAMDHLAISPDVTGAAVRDLAVIGGCVLLALTLGAATLRRRTA</sequence>
<protein>
    <recommendedName>
        <fullName evidence="9">Transport permease protein</fullName>
    </recommendedName>
</protein>
<evidence type="ECO:0000313" key="11">
    <source>
        <dbReference type="EMBL" id="BFP47653.1"/>
    </source>
</evidence>
<organism evidence="11">
    <name type="scientific">Kitasatospora sp. CMC57</name>
    <dbReference type="NCBI Taxonomy" id="3231513"/>
    <lineage>
        <taxon>Bacteria</taxon>
        <taxon>Bacillati</taxon>
        <taxon>Actinomycetota</taxon>
        <taxon>Actinomycetes</taxon>
        <taxon>Kitasatosporales</taxon>
        <taxon>Streptomycetaceae</taxon>
        <taxon>Kitasatospora</taxon>
    </lineage>
</organism>
<comment type="subcellular location">
    <subcellularLocation>
        <location evidence="1 9">Cell membrane</location>
        <topology evidence="1 9">Multi-pass membrane protein</topology>
    </subcellularLocation>
</comment>
<dbReference type="Pfam" id="PF01061">
    <property type="entry name" value="ABC2_membrane"/>
    <property type="match status" value="1"/>
</dbReference>
<dbReference type="AlphaFoldDB" id="A0AB33JXL6"/>
<dbReference type="GO" id="GO:0046677">
    <property type="term" value="P:response to antibiotic"/>
    <property type="evidence" value="ECO:0007669"/>
    <property type="project" value="UniProtKB-KW"/>
</dbReference>
<feature type="transmembrane region" description="Helical" evidence="9">
    <location>
        <begin position="222"/>
        <end position="240"/>
    </location>
</feature>
<dbReference type="InterPro" id="IPR000412">
    <property type="entry name" value="ABC_2_transport"/>
</dbReference>
<evidence type="ECO:0000256" key="2">
    <source>
        <dbReference type="ARBA" id="ARBA00007783"/>
    </source>
</evidence>
<dbReference type="EMBL" id="AP035881">
    <property type="protein sequence ID" value="BFP47653.1"/>
    <property type="molecule type" value="Genomic_DNA"/>
</dbReference>
<dbReference type="InterPro" id="IPR047817">
    <property type="entry name" value="ABC2_TM_bact-type"/>
</dbReference>
<dbReference type="InterPro" id="IPR013525">
    <property type="entry name" value="ABC2_TM"/>
</dbReference>
<dbReference type="PANTHER" id="PTHR30294:SF38">
    <property type="entry name" value="TRANSPORT PERMEASE PROTEIN"/>
    <property type="match status" value="1"/>
</dbReference>
<dbReference type="GO" id="GO:0140359">
    <property type="term" value="F:ABC-type transporter activity"/>
    <property type="evidence" value="ECO:0007669"/>
    <property type="project" value="InterPro"/>
</dbReference>
<feature type="transmembrane region" description="Helical" evidence="9">
    <location>
        <begin position="95"/>
        <end position="119"/>
    </location>
</feature>
<keyword evidence="8" id="KW-0046">Antibiotic resistance</keyword>
<dbReference type="PANTHER" id="PTHR30294">
    <property type="entry name" value="MEMBRANE COMPONENT OF ABC TRANSPORTER YHHJ-RELATED"/>
    <property type="match status" value="1"/>
</dbReference>
<feature type="domain" description="ABC transmembrane type-2" evidence="10">
    <location>
        <begin position="18"/>
        <end position="243"/>
    </location>
</feature>